<dbReference type="AlphaFoldDB" id="A0A1B8AVR8"/>
<dbReference type="OrthoDB" id="3439489at2759"/>
<proteinExistence type="predicted"/>
<reference evidence="1 2" key="1">
    <citation type="submission" date="2016-06" db="EMBL/GenBank/DDBJ databases">
        <title>Living apart together: crosstalk between the core and supernumerary genomes in a fungal plant pathogen.</title>
        <authorList>
            <person name="Vanheule A."/>
            <person name="Audenaert K."/>
            <person name="Warris S."/>
            <person name="Van De Geest H."/>
            <person name="Schijlen E."/>
            <person name="Hofte M."/>
            <person name="De Saeger S."/>
            <person name="Haesaert G."/>
            <person name="Waalwijk C."/>
            <person name="Van Der Lee T."/>
        </authorList>
    </citation>
    <scope>NUCLEOTIDE SEQUENCE [LARGE SCALE GENOMIC DNA]</scope>
    <source>
        <strain evidence="1 2">2516</strain>
    </source>
</reference>
<name>A0A1B8AVR8_FUSPO</name>
<accession>A0A1B8AVR8</accession>
<keyword evidence="2" id="KW-1185">Reference proteome</keyword>
<sequence>MSSLPHRFTIAVDGKHVAKPEQKSEGMFQAQSGDEPAIFELKDDRLVSGEFALGRWIVEDLTSQPKPIMWGKNDEDSRDLRPVTITEGANGPEIKFYDSTGVVIHDGKLFAITARGTEEGQSVEIRASEN</sequence>
<dbReference type="OMA" id="HVAKPEQ"/>
<gene>
    <name evidence="1" type="ORF">FPOA_05183</name>
</gene>
<evidence type="ECO:0000313" key="2">
    <source>
        <dbReference type="Proteomes" id="UP000091967"/>
    </source>
</evidence>
<dbReference type="EMBL" id="LYXU01000002">
    <property type="protein sequence ID" value="OBS24643.1"/>
    <property type="molecule type" value="Genomic_DNA"/>
</dbReference>
<organism evidence="1 2">
    <name type="scientific">Fusarium poae</name>
    <dbReference type="NCBI Taxonomy" id="36050"/>
    <lineage>
        <taxon>Eukaryota</taxon>
        <taxon>Fungi</taxon>
        <taxon>Dikarya</taxon>
        <taxon>Ascomycota</taxon>
        <taxon>Pezizomycotina</taxon>
        <taxon>Sordariomycetes</taxon>
        <taxon>Hypocreomycetidae</taxon>
        <taxon>Hypocreales</taxon>
        <taxon>Nectriaceae</taxon>
        <taxon>Fusarium</taxon>
    </lineage>
</organism>
<evidence type="ECO:0000313" key="1">
    <source>
        <dbReference type="EMBL" id="OBS24643.1"/>
    </source>
</evidence>
<comment type="caution">
    <text evidence="1">The sequence shown here is derived from an EMBL/GenBank/DDBJ whole genome shotgun (WGS) entry which is preliminary data.</text>
</comment>
<protein>
    <submittedName>
        <fullName evidence="1">Uncharacterized protein</fullName>
    </submittedName>
</protein>
<dbReference type="Proteomes" id="UP000091967">
    <property type="component" value="Unassembled WGS sequence"/>
</dbReference>